<accession>A0ABT8G5Y3</accession>
<reference evidence="2" key="1">
    <citation type="submission" date="2023-06" db="EMBL/GenBank/DDBJ databases">
        <title>Sysu t00192.</title>
        <authorList>
            <person name="Gao L."/>
            <person name="Fang B.-Z."/>
            <person name="Li W.-J."/>
        </authorList>
    </citation>
    <scope>NUCLEOTIDE SEQUENCE</scope>
    <source>
        <strain evidence="2">SYSU T00192</strain>
    </source>
</reference>
<sequence length="96" mass="10410">MKTDTRDLVSATKAARDFASITARVACGSRVVVLKNNEPSVAIVPMADMEQLDRVAEREEDMRLLAVALTRIATDDGGGRKTLEEFASELGVDLDD</sequence>
<comment type="caution">
    <text evidence="2">The sequence shown here is derived from an EMBL/GenBank/DDBJ whole genome shotgun (WGS) entry which is preliminary data.</text>
</comment>
<dbReference type="InterPro" id="IPR036165">
    <property type="entry name" value="YefM-like_sf"/>
</dbReference>
<protein>
    <submittedName>
        <fullName evidence="2">Type II toxin-antitoxin system prevent-host-death family antitoxin</fullName>
    </submittedName>
</protein>
<evidence type="ECO:0000313" key="3">
    <source>
        <dbReference type="Proteomes" id="UP001172728"/>
    </source>
</evidence>
<comment type="similarity">
    <text evidence="1">Belongs to the phD/YefM antitoxin family.</text>
</comment>
<dbReference type="NCBIfam" id="TIGR01552">
    <property type="entry name" value="phd_fam"/>
    <property type="match status" value="1"/>
</dbReference>
<dbReference type="SUPFAM" id="SSF143120">
    <property type="entry name" value="YefM-like"/>
    <property type="match status" value="1"/>
</dbReference>
<name>A0ABT8G5Y3_9MICO</name>
<proteinExistence type="inferred from homology"/>
<evidence type="ECO:0000256" key="1">
    <source>
        <dbReference type="ARBA" id="ARBA00009981"/>
    </source>
</evidence>
<dbReference type="RefSeq" id="WP_301130764.1">
    <property type="nucleotide sequence ID" value="NZ_JAUHPW010000001.1"/>
</dbReference>
<keyword evidence="3" id="KW-1185">Reference proteome</keyword>
<dbReference type="EMBL" id="JAUHPW010000001">
    <property type="protein sequence ID" value="MDN4474339.1"/>
    <property type="molecule type" value="Genomic_DNA"/>
</dbReference>
<organism evidence="2 3">
    <name type="scientific">Demequina litoralis</name>
    <dbReference type="NCBI Taxonomy" id="3051660"/>
    <lineage>
        <taxon>Bacteria</taxon>
        <taxon>Bacillati</taxon>
        <taxon>Actinomycetota</taxon>
        <taxon>Actinomycetes</taxon>
        <taxon>Micrococcales</taxon>
        <taxon>Demequinaceae</taxon>
        <taxon>Demequina</taxon>
    </lineage>
</organism>
<dbReference type="Proteomes" id="UP001172728">
    <property type="component" value="Unassembled WGS sequence"/>
</dbReference>
<gene>
    <name evidence="2" type="ORF">QQX09_00565</name>
</gene>
<evidence type="ECO:0000313" key="2">
    <source>
        <dbReference type="EMBL" id="MDN4474339.1"/>
    </source>
</evidence>